<dbReference type="SUPFAM" id="SSF51735">
    <property type="entry name" value="NAD(P)-binding Rossmann-fold domains"/>
    <property type="match status" value="1"/>
</dbReference>
<evidence type="ECO:0000256" key="2">
    <source>
        <dbReference type="ARBA" id="ARBA00022553"/>
    </source>
</evidence>
<evidence type="ECO:0000313" key="6">
    <source>
        <dbReference type="Proteomes" id="UP001610563"/>
    </source>
</evidence>
<dbReference type="Pfam" id="PF00501">
    <property type="entry name" value="AMP-binding"/>
    <property type="match status" value="1"/>
</dbReference>
<dbReference type="InterPro" id="IPR036291">
    <property type="entry name" value="NAD(P)-bd_dom_sf"/>
</dbReference>
<dbReference type="Pfam" id="PF23562">
    <property type="entry name" value="AMP-binding_C_3"/>
    <property type="match status" value="1"/>
</dbReference>
<comment type="caution">
    <text evidence="5">The sequence shown here is derived from an EMBL/GenBank/DDBJ whole genome shotgun (WGS) entry which is preliminary data.</text>
</comment>
<dbReference type="Gene3D" id="3.40.50.720">
    <property type="entry name" value="NAD(P)-binding Rossmann-like Domain"/>
    <property type="match status" value="1"/>
</dbReference>
<gene>
    <name evidence="5" type="ORF">BJX66DRAFT_350785</name>
</gene>
<keyword evidence="6" id="KW-1185">Reference proteome</keyword>
<dbReference type="InterPro" id="IPR009081">
    <property type="entry name" value="PP-bd_ACP"/>
</dbReference>
<dbReference type="InterPro" id="IPR006162">
    <property type="entry name" value="Ppantetheine_attach_site"/>
</dbReference>
<dbReference type="EMBL" id="JBFTWV010000037">
    <property type="protein sequence ID" value="KAL2795215.1"/>
    <property type="molecule type" value="Genomic_DNA"/>
</dbReference>
<dbReference type="Proteomes" id="UP001610563">
    <property type="component" value="Unassembled WGS sequence"/>
</dbReference>
<evidence type="ECO:0000256" key="3">
    <source>
        <dbReference type="SAM" id="MobiDB-lite"/>
    </source>
</evidence>
<feature type="domain" description="Carrier" evidence="4">
    <location>
        <begin position="550"/>
        <end position="625"/>
    </location>
</feature>
<proteinExistence type="predicted"/>
<organism evidence="5 6">
    <name type="scientific">Aspergillus keveii</name>
    <dbReference type="NCBI Taxonomy" id="714993"/>
    <lineage>
        <taxon>Eukaryota</taxon>
        <taxon>Fungi</taxon>
        <taxon>Dikarya</taxon>
        <taxon>Ascomycota</taxon>
        <taxon>Pezizomycotina</taxon>
        <taxon>Eurotiomycetes</taxon>
        <taxon>Eurotiomycetidae</taxon>
        <taxon>Eurotiales</taxon>
        <taxon>Aspergillaceae</taxon>
        <taxon>Aspergillus</taxon>
        <taxon>Aspergillus subgen. Nidulantes</taxon>
    </lineage>
</organism>
<dbReference type="InterPro" id="IPR036736">
    <property type="entry name" value="ACP-like_sf"/>
</dbReference>
<sequence>MTEDEPRLLPAILDHRAEHTPDLVWAKFPVSSTSYEQGFRVATYSQMRNAVDRVAWLFKEQIGQNTTFETLAYMGPGDLRYHIVLLAAIKAGYKPFFPSPRNSVAAQKHLLERLEARVLVTTDPEPVPVSSIRREYSINVIRIPSLDELLCSQDVLPYPYNKTFEEARHEPLFVLHTSGSTGIPKPLIYSHEFAWRIYQANSLHTSLDKHLLQGEWFSFLPAFHMAGIGLGFVLAVYTKNIPVWPLPNQPPSADSFIEAIRYGTFSWAYLLPVILDGISKDPSALNFVARKLQFLIYTGGSLPESIGKVISSRISTFNAIGSSECGPLPQFRLPETDLSSVQIWRYLYIHPNVGPQFRHHMDDLHELVFRRSDDRTDVQPVFDMFPDLNEYETRDLFSPHPTVPNLWRHCGRRDDIVVFLNGEKTNPISFEQHVLQHPDVRSALVVGSQRVEACLLVEAARSDGLDEKGKNELVETIWPTVEEANALCPAHARVSKTKILVLDASRPMLRAGKGTVQRAGTVQLYQDEIDALYAEKIVEFEEDNLSRAFNTFEDAVTALRSLIKDVTSWSGMEDGADFFALGINSLQVLRLSRAIQSALGVSIPQGVIYKNPSLELLAKQLCTYDGANGEADRTAVTIEMLQSYEHQIDELASNTSSTLDAGQPIPCARVVVLTGSTGTLGSFVLNQLLKNPHIAHIYCLSRSQDPKSAQTTGNKARKLPHEFPKEKVTFLTADLTQSFLGLDPDTYSTLLNAATQIIHNAWPVNFNQPLRYFEPSLDGVFNIMTLAHRAKRTPSLLFISSISAVSSYSSPNSHTQGLPTPPASPKTPTPSIPEEIILDPSSTATMGYGESKYLAERILHHASMKLRIVTGIARIGQICGTAKDPRGWNRTEWFPSLVLGSKVMRVLPESLGANSLSGEIDWVPVDLLAPVLVELASSLREGGNSGGGARVFHCLNPNRVRWTDLIPAIVEELSISNTIENKELEESAGVATIPLAEWVKSLQDSIAGDGGGDGADISSNPAAKLVGFYEQIQAEGEEGAMRLSTFRTEELSKGLKGMPAVRGEWVRGWMREWLNADDC</sequence>
<reference evidence="5 6" key="1">
    <citation type="submission" date="2024-07" db="EMBL/GenBank/DDBJ databases">
        <title>Section-level genome sequencing and comparative genomics of Aspergillus sections Usti and Cavernicolus.</title>
        <authorList>
            <consortium name="Lawrence Berkeley National Laboratory"/>
            <person name="Nybo J.L."/>
            <person name="Vesth T.C."/>
            <person name="Theobald S."/>
            <person name="Frisvad J.C."/>
            <person name="Larsen T.O."/>
            <person name="Kjaerboelling I."/>
            <person name="Rothschild-Mancinelli K."/>
            <person name="Lyhne E.K."/>
            <person name="Kogle M.E."/>
            <person name="Barry K."/>
            <person name="Clum A."/>
            <person name="Na H."/>
            <person name="Ledsgaard L."/>
            <person name="Lin J."/>
            <person name="Lipzen A."/>
            <person name="Kuo A."/>
            <person name="Riley R."/>
            <person name="Mondo S."/>
            <person name="Labutti K."/>
            <person name="Haridas S."/>
            <person name="Pangalinan J."/>
            <person name="Salamov A.A."/>
            <person name="Simmons B.A."/>
            <person name="Magnuson J.K."/>
            <person name="Chen J."/>
            <person name="Drula E."/>
            <person name="Henrissat B."/>
            <person name="Wiebenga A."/>
            <person name="Lubbers R.J."/>
            <person name="Gomes A.C."/>
            <person name="Makela M.R."/>
            <person name="Stajich J."/>
            <person name="Grigoriev I.V."/>
            <person name="Mortensen U.H."/>
            <person name="De Vries R.P."/>
            <person name="Baker S.E."/>
            <person name="Andersen M.R."/>
        </authorList>
    </citation>
    <scope>NUCLEOTIDE SEQUENCE [LARGE SCALE GENOMIC DNA]</scope>
    <source>
        <strain evidence="5 6">CBS 209.92</strain>
    </source>
</reference>
<accession>A0ABR4G870</accession>
<dbReference type="PANTHER" id="PTHR43439:SF2">
    <property type="entry name" value="ENZYME, PUTATIVE (JCVI)-RELATED"/>
    <property type="match status" value="1"/>
</dbReference>
<protein>
    <submittedName>
        <fullName evidence="5">NRPS-like enzyme</fullName>
    </submittedName>
</protein>
<dbReference type="Pfam" id="PF07993">
    <property type="entry name" value="NAD_binding_4"/>
    <property type="match status" value="1"/>
</dbReference>
<dbReference type="InterPro" id="IPR013120">
    <property type="entry name" value="FAR_NAD-bd"/>
</dbReference>
<keyword evidence="2" id="KW-0597">Phosphoprotein</keyword>
<dbReference type="InterPro" id="IPR042099">
    <property type="entry name" value="ANL_N_sf"/>
</dbReference>
<dbReference type="SUPFAM" id="SSF47336">
    <property type="entry name" value="ACP-like"/>
    <property type="match status" value="1"/>
</dbReference>
<evidence type="ECO:0000256" key="1">
    <source>
        <dbReference type="ARBA" id="ARBA00022450"/>
    </source>
</evidence>
<feature type="region of interest" description="Disordered" evidence="3">
    <location>
        <begin position="810"/>
        <end position="830"/>
    </location>
</feature>
<dbReference type="InterPro" id="IPR051414">
    <property type="entry name" value="Adenylate-forming_Reductase"/>
</dbReference>
<dbReference type="SUPFAM" id="SSF56801">
    <property type="entry name" value="Acetyl-CoA synthetase-like"/>
    <property type="match status" value="1"/>
</dbReference>
<dbReference type="Pfam" id="PF00550">
    <property type="entry name" value="PP-binding"/>
    <property type="match status" value="1"/>
</dbReference>
<dbReference type="Gene3D" id="1.10.1200.10">
    <property type="entry name" value="ACP-like"/>
    <property type="match status" value="1"/>
</dbReference>
<dbReference type="PROSITE" id="PS00012">
    <property type="entry name" value="PHOSPHOPANTETHEINE"/>
    <property type="match status" value="1"/>
</dbReference>
<dbReference type="PROSITE" id="PS50075">
    <property type="entry name" value="CARRIER"/>
    <property type="match status" value="1"/>
</dbReference>
<evidence type="ECO:0000259" key="4">
    <source>
        <dbReference type="PROSITE" id="PS50075"/>
    </source>
</evidence>
<name>A0ABR4G870_9EURO</name>
<dbReference type="InterPro" id="IPR020845">
    <property type="entry name" value="AMP-binding_CS"/>
</dbReference>
<feature type="compositionally biased region" description="Pro residues" evidence="3">
    <location>
        <begin position="819"/>
        <end position="830"/>
    </location>
</feature>
<dbReference type="PROSITE" id="PS00455">
    <property type="entry name" value="AMP_BINDING"/>
    <property type="match status" value="1"/>
</dbReference>
<dbReference type="InterPro" id="IPR000873">
    <property type="entry name" value="AMP-dep_synth/lig_dom"/>
</dbReference>
<evidence type="ECO:0000313" key="5">
    <source>
        <dbReference type="EMBL" id="KAL2795215.1"/>
    </source>
</evidence>
<dbReference type="PANTHER" id="PTHR43439">
    <property type="entry name" value="PHENYLACETATE-COENZYME A LIGASE"/>
    <property type="match status" value="1"/>
</dbReference>
<keyword evidence="1" id="KW-0596">Phosphopantetheine</keyword>
<dbReference type="Gene3D" id="3.40.50.12780">
    <property type="entry name" value="N-terminal domain of ligase-like"/>
    <property type="match status" value="1"/>
</dbReference>